<dbReference type="AlphaFoldDB" id="A0A1C4EW37"/>
<organism evidence="1 2">
    <name type="scientific">Chitinophaga costaii</name>
    <dbReference type="NCBI Taxonomy" id="1335309"/>
    <lineage>
        <taxon>Bacteria</taxon>
        <taxon>Pseudomonadati</taxon>
        <taxon>Bacteroidota</taxon>
        <taxon>Chitinophagia</taxon>
        <taxon>Chitinophagales</taxon>
        <taxon>Chitinophagaceae</taxon>
        <taxon>Chitinophaga</taxon>
    </lineage>
</organism>
<gene>
    <name evidence="1" type="ORF">GA0116948_11043</name>
</gene>
<evidence type="ECO:0000313" key="1">
    <source>
        <dbReference type="EMBL" id="SCC47706.1"/>
    </source>
</evidence>
<keyword evidence="2" id="KW-1185">Reference proteome</keyword>
<name>A0A1C4EW37_9BACT</name>
<reference evidence="1 2" key="1">
    <citation type="submission" date="2016-08" db="EMBL/GenBank/DDBJ databases">
        <authorList>
            <person name="Seilhamer J.J."/>
        </authorList>
    </citation>
    <scope>NUCLEOTIDE SEQUENCE [LARGE SCALE GENOMIC DNA]</scope>
    <source>
        <strain evidence="1 2">A37T2</strain>
    </source>
</reference>
<accession>A0A1C4EW37</accession>
<dbReference type="Proteomes" id="UP000242818">
    <property type="component" value="Unassembled WGS sequence"/>
</dbReference>
<proteinExistence type="predicted"/>
<dbReference type="EMBL" id="FMAR01000010">
    <property type="protein sequence ID" value="SCC47706.1"/>
    <property type="molecule type" value="Genomic_DNA"/>
</dbReference>
<evidence type="ECO:0000313" key="2">
    <source>
        <dbReference type="Proteomes" id="UP000242818"/>
    </source>
</evidence>
<protein>
    <submittedName>
        <fullName evidence="1">Uncharacterized protein</fullName>
    </submittedName>
</protein>
<sequence>MVRDYSSLFVVKLSPHLIVLEHKQSIPYP</sequence>